<dbReference type="Pfam" id="PF11913">
    <property type="entry name" value="DUF3431"/>
    <property type="match status" value="1"/>
</dbReference>
<dbReference type="PANTHER" id="PTHR37490:SF2">
    <property type="match status" value="1"/>
</dbReference>
<reference evidence="1" key="1">
    <citation type="submission" date="2023-10" db="EMBL/GenBank/DDBJ databases">
        <authorList>
            <person name="Chen Y."/>
            <person name="Shah S."/>
            <person name="Dougan E. K."/>
            <person name="Thang M."/>
            <person name="Chan C."/>
        </authorList>
    </citation>
    <scope>NUCLEOTIDE SEQUENCE [LARGE SCALE GENOMIC DNA]</scope>
</reference>
<sequence length="293" mass="32012">AGAAGGRPGGSGPAPLGASAAPLGGRCGNGTVSLAAAGAVELVVSTWADDLAWLGELDVPTTVYVHNRSATRQTLAHCFSESGECFKHPTGKLKAAEEAQRQLAASSALRANEIRFVDIPNFGDEALAYLTHIVDNYDRLPEAVVFLHGHESAWHAPRSMKRILNSTCFSQAVGYHNLNHGGGAKPLNFCVSHQRPARNIEVAARDEVETLLKQNWLHVFKAAFNNTFPRRVCLDCCAQFVVSRARLHNHPRSFYDNLLQLVRDGKTTMEREWRMVFVPEDVLTSASNQYVPL</sequence>
<dbReference type="EMBL" id="CAUYUJ010002376">
    <property type="protein sequence ID" value="CAK0800503.1"/>
    <property type="molecule type" value="Genomic_DNA"/>
</dbReference>
<dbReference type="Proteomes" id="UP001189429">
    <property type="component" value="Unassembled WGS sequence"/>
</dbReference>
<feature type="non-terminal residue" evidence="1">
    <location>
        <position position="1"/>
    </location>
</feature>
<evidence type="ECO:0000313" key="1">
    <source>
        <dbReference type="EMBL" id="CAK0800503.1"/>
    </source>
</evidence>
<gene>
    <name evidence="1" type="ORF">PCOR1329_LOCUS8644</name>
</gene>
<evidence type="ECO:0000313" key="2">
    <source>
        <dbReference type="Proteomes" id="UP001189429"/>
    </source>
</evidence>
<organism evidence="1 2">
    <name type="scientific">Prorocentrum cordatum</name>
    <dbReference type="NCBI Taxonomy" id="2364126"/>
    <lineage>
        <taxon>Eukaryota</taxon>
        <taxon>Sar</taxon>
        <taxon>Alveolata</taxon>
        <taxon>Dinophyceae</taxon>
        <taxon>Prorocentrales</taxon>
        <taxon>Prorocentraceae</taxon>
        <taxon>Prorocentrum</taxon>
    </lineage>
</organism>
<comment type="caution">
    <text evidence="1">The sequence shown here is derived from an EMBL/GenBank/DDBJ whole genome shotgun (WGS) entry which is preliminary data.</text>
</comment>
<name>A0ABN9QAQ6_9DINO</name>
<keyword evidence="2" id="KW-1185">Reference proteome</keyword>
<dbReference type="InterPro" id="IPR021838">
    <property type="entry name" value="DUF3431"/>
</dbReference>
<accession>A0ABN9QAQ6</accession>
<protein>
    <submittedName>
        <fullName evidence="1">Uncharacterized protein</fullName>
    </submittedName>
</protein>
<dbReference type="PANTHER" id="PTHR37490">
    <property type="entry name" value="EXPRESSED PROTEIN"/>
    <property type="match status" value="1"/>
</dbReference>
<proteinExistence type="predicted"/>